<dbReference type="EMBL" id="CABVHY010000027">
    <property type="protein sequence ID" value="VVO28241.1"/>
    <property type="molecule type" value="Genomic_DNA"/>
</dbReference>
<protein>
    <submittedName>
        <fullName evidence="1">Uncharacterized protein</fullName>
    </submittedName>
</protein>
<evidence type="ECO:0000313" key="1">
    <source>
        <dbReference type="EMBL" id="VVO28241.1"/>
    </source>
</evidence>
<gene>
    <name evidence="1" type="ORF">PS723_04774</name>
</gene>
<name>A0A5E7EM48_PSEFL</name>
<accession>A0A5E7EM48</accession>
<proteinExistence type="predicted"/>
<evidence type="ECO:0000313" key="2">
    <source>
        <dbReference type="Proteomes" id="UP000379480"/>
    </source>
</evidence>
<reference evidence="1 2" key="1">
    <citation type="submission" date="2019-09" db="EMBL/GenBank/DDBJ databases">
        <authorList>
            <person name="Chandra G."/>
            <person name="Truman W A."/>
        </authorList>
    </citation>
    <scope>NUCLEOTIDE SEQUENCE [LARGE SCALE GENOMIC DNA]</scope>
    <source>
        <strain evidence="1">PS723</strain>
    </source>
</reference>
<organism evidence="1 2">
    <name type="scientific">Pseudomonas fluorescens</name>
    <dbReference type="NCBI Taxonomy" id="294"/>
    <lineage>
        <taxon>Bacteria</taxon>
        <taxon>Pseudomonadati</taxon>
        <taxon>Pseudomonadota</taxon>
        <taxon>Gammaproteobacteria</taxon>
        <taxon>Pseudomonadales</taxon>
        <taxon>Pseudomonadaceae</taxon>
        <taxon>Pseudomonas</taxon>
    </lineage>
</organism>
<dbReference type="Proteomes" id="UP000379480">
    <property type="component" value="Unassembled WGS sequence"/>
</dbReference>
<sequence>MAVSVNASKNSQVIFNWTVKQPESKQTLSTPAHRLMRKPWILLELSRNHWQLRALKTSVNLIKVVEQRWTLFKAFKQMGSS</sequence>
<dbReference type="AlphaFoldDB" id="A0A5E7EM48"/>